<dbReference type="GO" id="GO:0019305">
    <property type="term" value="P:dTDP-rhamnose biosynthetic process"/>
    <property type="evidence" value="ECO:0007669"/>
    <property type="project" value="UniProtKB-UniRule"/>
</dbReference>
<organism evidence="8 9">
    <name type="scientific">Bacteroides graminisolvens</name>
    <dbReference type="NCBI Taxonomy" id="477666"/>
    <lineage>
        <taxon>Bacteria</taxon>
        <taxon>Pseudomonadati</taxon>
        <taxon>Bacteroidota</taxon>
        <taxon>Bacteroidia</taxon>
        <taxon>Bacteroidales</taxon>
        <taxon>Bacteroidaceae</taxon>
        <taxon>Bacteroides</taxon>
    </lineage>
</organism>
<comment type="subunit">
    <text evidence="7">Homodimer.</text>
</comment>
<comment type="similarity">
    <text evidence="7">Belongs to the dTDP-4-dehydrorhamnose 3,5-epimerase family.</text>
</comment>
<name>A0A3D2SE84_9BACE</name>
<dbReference type="Gene3D" id="2.60.120.10">
    <property type="entry name" value="Jelly Rolls"/>
    <property type="match status" value="1"/>
</dbReference>
<dbReference type="AlphaFoldDB" id="A0A3D2SE84"/>
<evidence type="ECO:0000256" key="5">
    <source>
        <dbReference type="PIRSR" id="PIRSR600888-1"/>
    </source>
</evidence>
<dbReference type="GO" id="GO:0005829">
    <property type="term" value="C:cytosol"/>
    <property type="evidence" value="ECO:0007669"/>
    <property type="project" value="TreeGrafter"/>
</dbReference>
<dbReference type="Proteomes" id="UP000263098">
    <property type="component" value="Unassembled WGS sequence"/>
</dbReference>
<evidence type="ECO:0000256" key="6">
    <source>
        <dbReference type="PIRSR" id="PIRSR600888-3"/>
    </source>
</evidence>
<keyword evidence="7" id="KW-0413">Isomerase</keyword>
<dbReference type="PANTHER" id="PTHR21047">
    <property type="entry name" value="DTDP-6-DEOXY-D-GLUCOSE-3,5 EPIMERASE"/>
    <property type="match status" value="1"/>
</dbReference>
<feature type="active site" description="Proton donor" evidence="5">
    <location>
        <position position="132"/>
    </location>
</feature>
<reference evidence="8 9" key="1">
    <citation type="journal article" date="2018" name="Nat. Biotechnol.">
        <title>A standardized bacterial taxonomy based on genome phylogeny substantially revises the tree of life.</title>
        <authorList>
            <person name="Parks D.H."/>
            <person name="Chuvochina M."/>
            <person name="Waite D.W."/>
            <person name="Rinke C."/>
            <person name="Skarshewski A."/>
            <person name="Chaumeil P.A."/>
            <person name="Hugenholtz P."/>
        </authorList>
    </citation>
    <scope>NUCLEOTIDE SEQUENCE [LARGE SCALE GENOMIC DNA]</scope>
    <source>
        <strain evidence="8">UBA9667</strain>
    </source>
</reference>
<accession>A0A3D2SE84</accession>
<comment type="pathway">
    <text evidence="7">Carbohydrate biosynthesis; dTDP-L-rhamnose biosynthesis.</text>
</comment>
<dbReference type="SUPFAM" id="SSF51182">
    <property type="entry name" value="RmlC-like cupins"/>
    <property type="match status" value="1"/>
</dbReference>
<dbReference type="NCBIfam" id="TIGR01221">
    <property type="entry name" value="rmlC"/>
    <property type="match status" value="1"/>
</dbReference>
<evidence type="ECO:0000256" key="2">
    <source>
        <dbReference type="ARBA" id="ARBA00001997"/>
    </source>
</evidence>
<dbReference type="Pfam" id="PF00908">
    <property type="entry name" value="dTDP_sugar_isom"/>
    <property type="match status" value="1"/>
</dbReference>
<dbReference type="EC" id="5.1.3.13" evidence="3 7"/>
<dbReference type="PANTHER" id="PTHR21047:SF2">
    <property type="entry name" value="THYMIDINE DIPHOSPHO-4-KETO-RHAMNOSE 3,5-EPIMERASE"/>
    <property type="match status" value="1"/>
</dbReference>
<feature type="site" description="Participates in a stacking interaction with the thymidine ring of dTDP-4-oxo-6-deoxyglucose" evidence="6">
    <location>
        <position position="138"/>
    </location>
</feature>
<dbReference type="GO" id="GO:0008830">
    <property type="term" value="F:dTDP-4-dehydrorhamnose 3,5-epimerase activity"/>
    <property type="evidence" value="ECO:0007669"/>
    <property type="project" value="UniProtKB-UniRule"/>
</dbReference>
<dbReference type="InterPro" id="IPR011051">
    <property type="entry name" value="RmlC_Cupin_sf"/>
</dbReference>
<comment type="catalytic activity">
    <reaction evidence="1 7">
        <text>dTDP-4-dehydro-6-deoxy-alpha-D-glucose = dTDP-4-dehydro-beta-L-rhamnose</text>
        <dbReference type="Rhea" id="RHEA:16969"/>
        <dbReference type="ChEBI" id="CHEBI:57649"/>
        <dbReference type="ChEBI" id="CHEBI:62830"/>
        <dbReference type="EC" id="5.1.3.13"/>
    </reaction>
</comment>
<dbReference type="UniPathway" id="UPA00124"/>
<evidence type="ECO:0000313" key="9">
    <source>
        <dbReference type="Proteomes" id="UP000263098"/>
    </source>
</evidence>
<dbReference type="GO" id="GO:0000271">
    <property type="term" value="P:polysaccharide biosynthetic process"/>
    <property type="evidence" value="ECO:0007669"/>
    <property type="project" value="TreeGrafter"/>
</dbReference>
<dbReference type="CDD" id="cd00438">
    <property type="entry name" value="cupin_RmlC"/>
    <property type="match status" value="1"/>
</dbReference>
<evidence type="ECO:0000256" key="1">
    <source>
        <dbReference type="ARBA" id="ARBA00001298"/>
    </source>
</evidence>
<comment type="function">
    <text evidence="2 7">Catalyzes the epimerization of the C3' and C5'positions of dTDP-6-deoxy-D-xylo-4-hexulose, forming dTDP-6-deoxy-L-lyxo-4-hexulose.</text>
</comment>
<evidence type="ECO:0000256" key="7">
    <source>
        <dbReference type="RuleBase" id="RU364069"/>
    </source>
</evidence>
<gene>
    <name evidence="8" type="primary">rfbC</name>
    <name evidence="8" type="ORF">DHW31_07280</name>
</gene>
<evidence type="ECO:0000313" key="8">
    <source>
        <dbReference type="EMBL" id="HCK24563.1"/>
    </source>
</evidence>
<evidence type="ECO:0000256" key="4">
    <source>
        <dbReference type="ARBA" id="ARBA00019595"/>
    </source>
</evidence>
<protein>
    <recommendedName>
        <fullName evidence="4 7">dTDP-4-dehydrorhamnose 3,5-epimerase</fullName>
        <ecNumber evidence="3 7">5.1.3.13</ecNumber>
    </recommendedName>
    <alternativeName>
        <fullName evidence="7">Thymidine diphospho-4-keto-rhamnose 3,5-epimerase</fullName>
    </alternativeName>
</protein>
<proteinExistence type="inferred from homology"/>
<feature type="active site" description="Proton acceptor" evidence="5">
    <location>
        <position position="63"/>
    </location>
</feature>
<sequence>MALSIERTPIEGLTLIHPHVFEDERGYFIKDFERNFYAENGLPVDFLETNESKSRKGTIRGLHFQQKYSQGKLIRVIKGAVYDVAVDLRFGSPTFGKWMGFELSEYNHDVLYIPEGFAHGFLALEDDSIFSYKCTNKYAPEFDSGVSFNDPEIGVEWPVDRVGGWEKVITSAKDAKLQSFQEFTNKGLKIE</sequence>
<dbReference type="InterPro" id="IPR014710">
    <property type="entry name" value="RmlC-like_jellyroll"/>
</dbReference>
<evidence type="ECO:0000256" key="3">
    <source>
        <dbReference type="ARBA" id="ARBA00012098"/>
    </source>
</evidence>
<dbReference type="EMBL" id="DPVG01000263">
    <property type="protein sequence ID" value="HCK24563.1"/>
    <property type="molecule type" value="Genomic_DNA"/>
</dbReference>
<dbReference type="InterPro" id="IPR000888">
    <property type="entry name" value="RmlC-like"/>
</dbReference>
<comment type="caution">
    <text evidence="8">The sequence shown here is derived from an EMBL/GenBank/DDBJ whole genome shotgun (WGS) entry which is preliminary data.</text>
</comment>